<dbReference type="Gene3D" id="3.30.160.60">
    <property type="entry name" value="Classic Zinc Finger"/>
    <property type="match status" value="1"/>
</dbReference>
<accession>A0A158R5E3</accession>
<feature type="compositionally biased region" description="Low complexity" evidence="3">
    <location>
        <begin position="349"/>
        <end position="369"/>
    </location>
</feature>
<dbReference type="SMART" id="SM00355">
    <property type="entry name" value="ZnF_C2H2"/>
    <property type="match status" value="2"/>
</dbReference>
<evidence type="ECO:0000256" key="1">
    <source>
        <dbReference type="PROSITE-ProRule" id="PRU00042"/>
    </source>
</evidence>
<feature type="region of interest" description="Disordered" evidence="3">
    <location>
        <begin position="286"/>
        <end position="369"/>
    </location>
</feature>
<proteinExistence type="predicted"/>
<evidence type="ECO:0000259" key="4">
    <source>
        <dbReference type="PROSITE" id="PS50157"/>
    </source>
</evidence>
<dbReference type="WBParaSite" id="SMUV_0000648201-mRNA-1">
    <property type="protein sequence ID" value="SMUV_0000648201-mRNA-1"/>
    <property type="gene ID" value="SMUV_0000648201"/>
</dbReference>
<dbReference type="PROSITE" id="PS00028">
    <property type="entry name" value="ZINC_FINGER_C2H2_1"/>
    <property type="match status" value="1"/>
</dbReference>
<keyword evidence="1" id="KW-0862">Zinc</keyword>
<dbReference type="GO" id="GO:0008270">
    <property type="term" value="F:zinc ion binding"/>
    <property type="evidence" value="ECO:0007669"/>
    <property type="project" value="UniProtKB-KW"/>
</dbReference>
<dbReference type="SUPFAM" id="SSF57667">
    <property type="entry name" value="beta-beta-alpha zinc fingers"/>
    <property type="match status" value="1"/>
</dbReference>
<feature type="coiled-coil region" evidence="2">
    <location>
        <begin position="390"/>
        <end position="438"/>
    </location>
</feature>
<dbReference type="InterPro" id="IPR036236">
    <property type="entry name" value="Znf_C2H2_sf"/>
</dbReference>
<dbReference type="STRING" id="451379.A0A158R5E3"/>
<dbReference type="Proteomes" id="UP000046393">
    <property type="component" value="Unplaced"/>
</dbReference>
<evidence type="ECO:0000313" key="6">
    <source>
        <dbReference type="WBParaSite" id="SMUV_0000648201-mRNA-1"/>
    </source>
</evidence>
<keyword evidence="1" id="KW-0479">Metal-binding</keyword>
<sequence>MQAHFKSYTCTQCNQEISSNETLRSHMFRVHSISRMFMCRCCNWAFPDKTSLHIHMQSMIKNGTPGDVSVLARSSTEGPGMAGAVGEMSPHELDVSPSSSPQEGRDSISPMNETPVKMSPFNVSLLNGSIFPALTGADNFFSKFKGKSDSLLPQAGSEAGALLAQWLANNPYASQFAGQFHAAQMMYAAANGDALNLQNDANRTSFDRVKMDISEVEKKDEDKNVTPFNLSNLTDTNNSTHSALTDVNKLLGLMHMDVYKYIFTLQIQEAKPSPGGSSLDKLLEKKVAQSSRNKRKASKPQQLPSFLKVASDDDTEREFMGTPPKVNAESSLEKVDDHVCPSAEQPSPAVSDSHTSGSSSAPSGLDVSSPQKCYDCQMMKVKLGMSESRIQYLESKVNSYEAKVNRLESHITEAQSTIDQYEKDQQDLRNRVETFEKKFLECQVFQEHIVSLMGSLRDGPESYPTVMGMMENLLKCTMFRNEEQS</sequence>
<name>A0A158R5E3_9BILA</name>
<evidence type="ECO:0000256" key="2">
    <source>
        <dbReference type="SAM" id="Coils"/>
    </source>
</evidence>
<evidence type="ECO:0000256" key="3">
    <source>
        <dbReference type="SAM" id="MobiDB-lite"/>
    </source>
</evidence>
<dbReference type="PROSITE" id="PS50157">
    <property type="entry name" value="ZINC_FINGER_C2H2_2"/>
    <property type="match status" value="1"/>
</dbReference>
<dbReference type="SUPFAM" id="SSF57997">
    <property type="entry name" value="Tropomyosin"/>
    <property type="match status" value="1"/>
</dbReference>
<feature type="domain" description="C2H2-type" evidence="4">
    <location>
        <begin position="8"/>
        <end position="36"/>
    </location>
</feature>
<protein>
    <submittedName>
        <fullName evidence="6">C2H2-type domain-containing protein</fullName>
    </submittedName>
</protein>
<keyword evidence="2" id="KW-0175">Coiled coil</keyword>
<dbReference type="AlphaFoldDB" id="A0A158R5E3"/>
<keyword evidence="1" id="KW-0863">Zinc-finger</keyword>
<organism evidence="5 6">
    <name type="scientific">Syphacia muris</name>
    <dbReference type="NCBI Taxonomy" id="451379"/>
    <lineage>
        <taxon>Eukaryota</taxon>
        <taxon>Metazoa</taxon>
        <taxon>Ecdysozoa</taxon>
        <taxon>Nematoda</taxon>
        <taxon>Chromadorea</taxon>
        <taxon>Rhabditida</taxon>
        <taxon>Spirurina</taxon>
        <taxon>Oxyuridomorpha</taxon>
        <taxon>Oxyuroidea</taxon>
        <taxon>Oxyuridae</taxon>
        <taxon>Syphacia</taxon>
    </lineage>
</organism>
<evidence type="ECO:0000313" key="5">
    <source>
        <dbReference type="Proteomes" id="UP000046393"/>
    </source>
</evidence>
<reference evidence="6" key="1">
    <citation type="submission" date="2016-04" db="UniProtKB">
        <authorList>
            <consortium name="WormBaseParasite"/>
        </authorList>
    </citation>
    <scope>IDENTIFICATION</scope>
</reference>
<keyword evidence="5" id="KW-1185">Reference proteome</keyword>
<dbReference type="Gene3D" id="6.10.280.220">
    <property type="match status" value="1"/>
</dbReference>
<dbReference type="InterPro" id="IPR013087">
    <property type="entry name" value="Znf_C2H2_type"/>
</dbReference>
<feature type="region of interest" description="Disordered" evidence="3">
    <location>
        <begin position="75"/>
        <end position="112"/>
    </location>
</feature>